<keyword evidence="4" id="KW-1185">Reference proteome</keyword>
<dbReference type="Proteomes" id="UP000215127">
    <property type="component" value="Chromosome 4"/>
</dbReference>
<dbReference type="GO" id="GO:0005634">
    <property type="term" value="C:nucleus"/>
    <property type="evidence" value="ECO:0007669"/>
    <property type="project" value="TreeGrafter"/>
</dbReference>
<dbReference type="EMBL" id="LT853695">
    <property type="protein sequence ID" value="SMQ49931.1"/>
    <property type="molecule type" value="Genomic_DNA"/>
</dbReference>
<evidence type="ECO:0000259" key="2">
    <source>
        <dbReference type="Pfam" id="PF21762"/>
    </source>
</evidence>
<accession>A0A1X7RRV6</accession>
<dbReference type="STRING" id="1276538.A0A1X7RRV6"/>
<dbReference type="InterPro" id="IPR012337">
    <property type="entry name" value="RNaseH-like_sf"/>
</dbReference>
<feature type="region of interest" description="Disordered" evidence="1">
    <location>
        <begin position="565"/>
        <end position="628"/>
    </location>
</feature>
<sequence length="628" mass="69673">MTEPHWRVAWLMKQLGGRENLPPKLTSPAEEEAPPSNKPTNHDSEEEERKNLPKIDTPAAVVEIQNARLQQLKDSATASSANPRASAASMSDFGFESVAFDERKGQPAPLGISFAPFAAVAKYCYTFVPPKWLQPFATEFFDNEKIYTRDWDLYYINSEYCGVLTFVPEYQLQALLASINTKFPEAKIKITDRNRESGLIIDFEDLPQHLRPRWLGRCSSRSKFRAWTDQLQMEPASTIPTGDRSVEAFKAKMDLAAQSAKSKKKAQKAKTFQHVIVQRQDMVRQTLRAQRYLGLLPESDDSLMPDIASLTMASAIDANVPAPHPFDSEPIFIAIDLEAWEMAPRMITEIGIATLDTRDLKGIPPGDVAQNWHQFIRGRHFLVKEYTGYVNHQFVQGCPNSFEFGESEVISKDHIPSYLTSCFHQPFSHPNPPEDVSEEPRNIVVVGHDLAQDINYCHQIGFSVLNRSSIIDTADTVSLYRAFTKDPNARSLGTILYDFDLTGWHLHNAGNDAAYTLQAMLAICVRSAMGRTSVEEERIKTEELEKKKVDEKVEEAKVRVKEDMTGWDSSDGDDGGVALPPNEKDFELGAQRGVGGGGRGGRGGRGGYGGRGGGGGGLYTSGGAPLDV</sequence>
<dbReference type="GO" id="GO:0003676">
    <property type="term" value="F:nucleic acid binding"/>
    <property type="evidence" value="ECO:0007669"/>
    <property type="project" value="InterPro"/>
</dbReference>
<dbReference type="Gene3D" id="3.30.420.10">
    <property type="entry name" value="Ribonuclease H-like superfamily/Ribonuclease H"/>
    <property type="match status" value="1"/>
</dbReference>
<name>A0A1X7RRV6_ZYMT9</name>
<gene>
    <name evidence="3" type="ORF">ZT3D7_G5082</name>
</gene>
<dbReference type="InterPro" id="IPR048519">
    <property type="entry name" value="Gfd2/YDR514C-like_C"/>
</dbReference>
<feature type="compositionally biased region" description="Gly residues" evidence="1">
    <location>
        <begin position="592"/>
        <end position="620"/>
    </location>
</feature>
<dbReference type="InterPro" id="IPR036397">
    <property type="entry name" value="RNaseH_sf"/>
</dbReference>
<feature type="domain" description="Gfd2/YDR514C-like C-terminal" evidence="2">
    <location>
        <begin position="331"/>
        <end position="523"/>
    </location>
</feature>
<dbReference type="InterPro" id="IPR040151">
    <property type="entry name" value="Gfd2/YDR514C-like"/>
</dbReference>
<evidence type="ECO:0000313" key="3">
    <source>
        <dbReference type="EMBL" id="SMQ49931.1"/>
    </source>
</evidence>
<dbReference type="SUPFAM" id="SSF53098">
    <property type="entry name" value="Ribonuclease H-like"/>
    <property type="match status" value="1"/>
</dbReference>
<dbReference type="PANTHER" id="PTHR28083:SF1">
    <property type="entry name" value="GOOD FOR FULL DBP5 ACTIVITY PROTEIN 2"/>
    <property type="match status" value="1"/>
</dbReference>
<evidence type="ECO:0000313" key="4">
    <source>
        <dbReference type="Proteomes" id="UP000215127"/>
    </source>
</evidence>
<reference evidence="3 4" key="1">
    <citation type="submission" date="2016-06" db="EMBL/GenBank/DDBJ databases">
        <authorList>
            <person name="Kjaerup R.B."/>
            <person name="Dalgaard T.S."/>
            <person name="Juul-Madsen H.R."/>
        </authorList>
    </citation>
    <scope>NUCLEOTIDE SEQUENCE [LARGE SCALE GENOMIC DNA]</scope>
</reference>
<dbReference type="PANTHER" id="PTHR28083">
    <property type="entry name" value="GOOD FOR FULL DBP5 ACTIVITY PROTEIN 2"/>
    <property type="match status" value="1"/>
</dbReference>
<proteinExistence type="predicted"/>
<feature type="region of interest" description="Disordered" evidence="1">
    <location>
        <begin position="13"/>
        <end position="55"/>
    </location>
</feature>
<dbReference type="Pfam" id="PF21762">
    <property type="entry name" value="DEDDh_C"/>
    <property type="match status" value="1"/>
</dbReference>
<feature type="compositionally biased region" description="Basic and acidic residues" evidence="1">
    <location>
        <begin position="40"/>
        <end position="53"/>
    </location>
</feature>
<dbReference type="AlphaFoldDB" id="A0A1X7RRV6"/>
<protein>
    <recommendedName>
        <fullName evidence="2">Gfd2/YDR514C-like C-terminal domain-containing protein</fullName>
    </recommendedName>
</protein>
<organism evidence="3 4">
    <name type="scientific">Zymoseptoria tritici (strain ST99CH_3D7)</name>
    <dbReference type="NCBI Taxonomy" id="1276538"/>
    <lineage>
        <taxon>Eukaryota</taxon>
        <taxon>Fungi</taxon>
        <taxon>Dikarya</taxon>
        <taxon>Ascomycota</taxon>
        <taxon>Pezizomycotina</taxon>
        <taxon>Dothideomycetes</taxon>
        <taxon>Dothideomycetidae</taxon>
        <taxon>Mycosphaerellales</taxon>
        <taxon>Mycosphaerellaceae</taxon>
        <taxon>Zymoseptoria</taxon>
    </lineage>
</organism>
<evidence type="ECO:0000256" key="1">
    <source>
        <dbReference type="SAM" id="MobiDB-lite"/>
    </source>
</evidence>